<reference evidence="2 3" key="1">
    <citation type="submission" date="2020-07" db="EMBL/GenBank/DDBJ databases">
        <title>Exploring microbial biodiversity for novel pathways involved in the catabolism of aromatic compounds derived from lignin.</title>
        <authorList>
            <person name="Elkins J."/>
        </authorList>
    </citation>
    <scope>NUCLEOTIDE SEQUENCE [LARGE SCALE GENOMIC DNA]</scope>
    <source>
        <strain evidence="2 3">H2C3B</strain>
    </source>
</reference>
<dbReference type="AlphaFoldDB" id="A0A7Y9WDA8"/>
<dbReference type="Proteomes" id="UP000572540">
    <property type="component" value="Unassembled WGS sequence"/>
</dbReference>
<protein>
    <submittedName>
        <fullName evidence="2">Uncharacterized protein</fullName>
    </submittedName>
</protein>
<evidence type="ECO:0000313" key="2">
    <source>
        <dbReference type="EMBL" id="NYH18255.1"/>
    </source>
</evidence>
<proteinExistence type="predicted"/>
<feature type="compositionally biased region" description="Basic and acidic residues" evidence="1">
    <location>
        <begin position="88"/>
        <end position="133"/>
    </location>
</feature>
<comment type="caution">
    <text evidence="2">The sequence shown here is derived from an EMBL/GenBank/DDBJ whole genome shotgun (WGS) entry which is preliminary data.</text>
</comment>
<feature type="compositionally biased region" description="Basic residues" evidence="1">
    <location>
        <begin position="69"/>
        <end position="78"/>
    </location>
</feature>
<accession>A0A7Y9WDA8</accession>
<sequence length="150" mass="17293">MLACVVISSVGPALHLLGVDRQIVGDELRNAAARLVDELHGLVEQVLHARHVVLEMRDDAEREPGQRAHDHHRQKHHREPACPLARHVTLDARRDGMHELEHQQPGEQRAEQPQFDHRPHAEQHQRITADFDRRKFRQAHVASQPDRAWA</sequence>
<organism evidence="2 3">
    <name type="scientific">Paraburkholderia bryophila</name>
    <dbReference type="NCBI Taxonomy" id="420952"/>
    <lineage>
        <taxon>Bacteria</taxon>
        <taxon>Pseudomonadati</taxon>
        <taxon>Pseudomonadota</taxon>
        <taxon>Betaproteobacteria</taxon>
        <taxon>Burkholderiales</taxon>
        <taxon>Burkholderiaceae</taxon>
        <taxon>Paraburkholderia</taxon>
    </lineage>
</organism>
<name>A0A7Y9WDA8_9BURK</name>
<dbReference type="EMBL" id="JACCAU010000001">
    <property type="protein sequence ID" value="NYH18255.1"/>
    <property type="molecule type" value="Genomic_DNA"/>
</dbReference>
<gene>
    <name evidence="2" type="ORF">GGD41_005483</name>
</gene>
<evidence type="ECO:0000256" key="1">
    <source>
        <dbReference type="SAM" id="MobiDB-lite"/>
    </source>
</evidence>
<feature type="region of interest" description="Disordered" evidence="1">
    <location>
        <begin position="57"/>
        <end position="150"/>
    </location>
</feature>
<feature type="compositionally biased region" description="Basic and acidic residues" evidence="1">
    <location>
        <begin position="57"/>
        <end position="68"/>
    </location>
</feature>
<evidence type="ECO:0000313" key="3">
    <source>
        <dbReference type="Proteomes" id="UP000572540"/>
    </source>
</evidence>